<dbReference type="OrthoDB" id="1108959at2759"/>
<reference evidence="3 4" key="1">
    <citation type="submission" date="2019-09" db="EMBL/GenBank/DDBJ databases">
        <title>A chromosome-level genome assembly of the Chinese tupelo Nyssa sinensis.</title>
        <authorList>
            <person name="Yang X."/>
            <person name="Kang M."/>
            <person name="Yang Y."/>
            <person name="Xiong H."/>
            <person name="Wang M."/>
            <person name="Zhang Z."/>
            <person name="Wang Z."/>
            <person name="Wu H."/>
            <person name="Ma T."/>
            <person name="Liu J."/>
            <person name="Xi Z."/>
        </authorList>
    </citation>
    <scope>NUCLEOTIDE SEQUENCE [LARGE SCALE GENOMIC DNA]</scope>
    <source>
        <strain evidence="3">J267</strain>
        <tissue evidence="3">Leaf</tissue>
    </source>
</reference>
<evidence type="ECO:0000313" key="3">
    <source>
        <dbReference type="EMBL" id="KAA8532772.1"/>
    </source>
</evidence>
<dbReference type="PANTHER" id="PTHR47481:SF22">
    <property type="entry name" value="RETROTRANSPOSON GAG DOMAIN-CONTAINING PROTEIN"/>
    <property type="match status" value="1"/>
</dbReference>
<feature type="compositionally biased region" description="Pro residues" evidence="1">
    <location>
        <begin position="128"/>
        <end position="138"/>
    </location>
</feature>
<dbReference type="EMBL" id="CM018042">
    <property type="protein sequence ID" value="KAA8532772.1"/>
    <property type="molecule type" value="Genomic_DNA"/>
</dbReference>
<dbReference type="InterPro" id="IPR013103">
    <property type="entry name" value="RVT_2"/>
</dbReference>
<evidence type="ECO:0000259" key="2">
    <source>
        <dbReference type="Pfam" id="PF07727"/>
    </source>
</evidence>
<dbReference type="PANTHER" id="PTHR47481">
    <property type="match status" value="1"/>
</dbReference>
<sequence length="309" mass="34283">MSCQNFLDEVKSLADELSAIGKSIDDSDLILSVLNGLNSSFHSFVTTYMLIAKEKSMPFLDFHAELLNYDLMQQFHSQTIQPKVGPYALYLHKPGSKSGSRTNNNKSRFSEASKGSGTASSQFQQPLPHLPPSSPPTAPSTSRSRSPCQICKREGHQALDCFNGMNYSFQGRHPPIDLAAMVVEANTTYLNQRQWYADSDANIHVTSDIANLATSQPYEVYVDDILVTSNDRDFITSLIIALQLEFAMKDLSQLTYFLGIEATRNSSSLHLRQTRDKLSVLDLLAGLRGNDKDKDHNVQIAEDVEDVAA</sequence>
<feature type="domain" description="Reverse transcriptase Ty1/copia-type" evidence="2">
    <location>
        <begin position="220"/>
        <end position="274"/>
    </location>
</feature>
<evidence type="ECO:0000313" key="4">
    <source>
        <dbReference type="Proteomes" id="UP000325577"/>
    </source>
</evidence>
<name>A0A5J5AST0_9ASTE</name>
<accession>A0A5J5AST0</accession>
<evidence type="ECO:0000256" key="1">
    <source>
        <dbReference type="SAM" id="MobiDB-lite"/>
    </source>
</evidence>
<dbReference type="AlphaFoldDB" id="A0A5J5AST0"/>
<dbReference type="Pfam" id="PF07727">
    <property type="entry name" value="RVT_2"/>
    <property type="match status" value="1"/>
</dbReference>
<feature type="compositionally biased region" description="Polar residues" evidence="1">
    <location>
        <begin position="97"/>
        <end position="107"/>
    </location>
</feature>
<keyword evidence="4" id="KW-1185">Reference proteome</keyword>
<protein>
    <recommendedName>
        <fullName evidence="2">Reverse transcriptase Ty1/copia-type domain-containing protein</fullName>
    </recommendedName>
</protein>
<organism evidence="3 4">
    <name type="scientific">Nyssa sinensis</name>
    <dbReference type="NCBI Taxonomy" id="561372"/>
    <lineage>
        <taxon>Eukaryota</taxon>
        <taxon>Viridiplantae</taxon>
        <taxon>Streptophyta</taxon>
        <taxon>Embryophyta</taxon>
        <taxon>Tracheophyta</taxon>
        <taxon>Spermatophyta</taxon>
        <taxon>Magnoliopsida</taxon>
        <taxon>eudicotyledons</taxon>
        <taxon>Gunneridae</taxon>
        <taxon>Pentapetalae</taxon>
        <taxon>asterids</taxon>
        <taxon>Cornales</taxon>
        <taxon>Nyssaceae</taxon>
        <taxon>Nyssa</taxon>
    </lineage>
</organism>
<gene>
    <name evidence="3" type="ORF">F0562_032805</name>
</gene>
<proteinExistence type="predicted"/>
<feature type="region of interest" description="Disordered" evidence="1">
    <location>
        <begin position="95"/>
        <end position="149"/>
    </location>
</feature>
<dbReference type="Proteomes" id="UP000325577">
    <property type="component" value="Linkage Group LG19"/>
</dbReference>